<evidence type="ECO:0000313" key="10">
    <source>
        <dbReference type="Proteomes" id="UP000035368"/>
    </source>
</evidence>
<protein>
    <submittedName>
        <fullName evidence="9">Putative branched-chain amino acid permease (Azaleucine resistance)</fullName>
    </submittedName>
</protein>
<dbReference type="RefSeq" id="WP_047239449.1">
    <property type="nucleotide sequence ID" value="NZ_CP011541.1"/>
</dbReference>
<gene>
    <name evidence="9" type="ORF">CEPID_01505</name>
</gene>
<feature type="transmembrane region" description="Helical" evidence="8">
    <location>
        <begin position="186"/>
        <end position="218"/>
    </location>
</feature>
<evidence type="ECO:0000256" key="4">
    <source>
        <dbReference type="ARBA" id="ARBA00022475"/>
    </source>
</evidence>
<dbReference type="STRING" id="1050174.CEPID_01505"/>
<evidence type="ECO:0000256" key="3">
    <source>
        <dbReference type="ARBA" id="ARBA00022448"/>
    </source>
</evidence>
<dbReference type="GO" id="GO:1903785">
    <property type="term" value="P:L-valine transmembrane transport"/>
    <property type="evidence" value="ECO:0007669"/>
    <property type="project" value="TreeGrafter"/>
</dbReference>
<keyword evidence="10" id="KW-1185">Reference proteome</keyword>
<name>A0A0G3GLW2_9CORY</name>
<dbReference type="AlphaFoldDB" id="A0A0G3GLW2"/>
<evidence type="ECO:0000256" key="1">
    <source>
        <dbReference type="ARBA" id="ARBA00004651"/>
    </source>
</evidence>
<dbReference type="PANTHER" id="PTHR34979:SF1">
    <property type="entry name" value="INNER MEMBRANE PROTEIN YGAZ"/>
    <property type="match status" value="1"/>
</dbReference>
<evidence type="ECO:0000256" key="7">
    <source>
        <dbReference type="ARBA" id="ARBA00023136"/>
    </source>
</evidence>
<evidence type="ECO:0000256" key="5">
    <source>
        <dbReference type="ARBA" id="ARBA00022692"/>
    </source>
</evidence>
<feature type="transmembrane region" description="Helical" evidence="8">
    <location>
        <begin position="130"/>
        <end position="149"/>
    </location>
</feature>
<dbReference type="PATRIC" id="fig|1050174.4.peg.306"/>
<evidence type="ECO:0000256" key="8">
    <source>
        <dbReference type="SAM" id="Phobius"/>
    </source>
</evidence>
<evidence type="ECO:0000313" key="9">
    <source>
        <dbReference type="EMBL" id="AKK02186.1"/>
    </source>
</evidence>
<reference evidence="9 10" key="1">
    <citation type="submission" date="2015-05" db="EMBL/GenBank/DDBJ databases">
        <title>Complete genome sequence of Corynebacterium epidermidicanis DSM 45586, isolated from the skin of a dog suffering from pruritus.</title>
        <authorList>
            <person name="Ruckert C."/>
            <person name="Albersmeier A."/>
            <person name="Winkler A."/>
            <person name="Tauch A."/>
        </authorList>
    </citation>
    <scope>NUCLEOTIDE SEQUENCE [LARGE SCALE GENOMIC DNA]</scope>
    <source>
        <strain evidence="9 10">DSM 45586</strain>
    </source>
</reference>
<keyword evidence="5 8" id="KW-0812">Transmembrane</keyword>
<dbReference type="GO" id="GO:0005886">
    <property type="term" value="C:plasma membrane"/>
    <property type="evidence" value="ECO:0007669"/>
    <property type="project" value="UniProtKB-SubCell"/>
</dbReference>
<sequence length="227" mass="24485">MESSTSPLARATKRAGVVWVGVFVLGIGLGVMVPTQGFPWWLAPIISMVIFAGSSEFMLLGLLVASASLGTIALTTFLINFRHLFYGLTYPLEKFRHPGTKLYIIYAMIDEAFALVSTTPPEEREPREMFWIHLGMHIAWVAGSVTGAVAGANLLAGVQGLDFVLVALFVVLAIDSWRMCRDAMTVGLAVAAGLIGLSTGHGNMMLVGMSLLLVALVIRHRMEARHG</sequence>
<feature type="transmembrane region" description="Helical" evidence="8">
    <location>
        <begin position="57"/>
        <end position="81"/>
    </location>
</feature>
<dbReference type="PANTHER" id="PTHR34979">
    <property type="entry name" value="INNER MEMBRANE PROTEIN YGAZ"/>
    <property type="match status" value="1"/>
</dbReference>
<dbReference type="Proteomes" id="UP000035368">
    <property type="component" value="Chromosome"/>
</dbReference>
<feature type="transmembrane region" description="Helical" evidence="8">
    <location>
        <begin position="102"/>
        <end position="118"/>
    </location>
</feature>
<feature type="transmembrane region" description="Helical" evidence="8">
    <location>
        <begin position="154"/>
        <end position="174"/>
    </location>
</feature>
<dbReference type="OrthoDB" id="3181706at2"/>
<dbReference type="InterPro" id="IPR011606">
    <property type="entry name" value="Brnchd-chn_aa_trnsp_permease"/>
</dbReference>
<keyword evidence="7 8" id="KW-0472">Membrane</keyword>
<dbReference type="Pfam" id="PF03591">
    <property type="entry name" value="AzlC"/>
    <property type="match status" value="1"/>
</dbReference>
<organism evidence="9 10">
    <name type="scientific">Corynebacterium epidermidicanis</name>
    <dbReference type="NCBI Taxonomy" id="1050174"/>
    <lineage>
        <taxon>Bacteria</taxon>
        <taxon>Bacillati</taxon>
        <taxon>Actinomycetota</taxon>
        <taxon>Actinomycetes</taxon>
        <taxon>Mycobacteriales</taxon>
        <taxon>Corynebacteriaceae</taxon>
        <taxon>Corynebacterium</taxon>
    </lineage>
</organism>
<accession>A0A0G3GLW2</accession>
<evidence type="ECO:0000256" key="6">
    <source>
        <dbReference type="ARBA" id="ARBA00022989"/>
    </source>
</evidence>
<evidence type="ECO:0000256" key="2">
    <source>
        <dbReference type="ARBA" id="ARBA00010735"/>
    </source>
</evidence>
<keyword evidence="3" id="KW-0813">Transport</keyword>
<keyword evidence="6 8" id="KW-1133">Transmembrane helix</keyword>
<dbReference type="KEGG" id="cei:CEPID_01505"/>
<proteinExistence type="inferred from homology"/>
<dbReference type="EMBL" id="CP011541">
    <property type="protein sequence ID" value="AKK02186.1"/>
    <property type="molecule type" value="Genomic_DNA"/>
</dbReference>
<feature type="transmembrane region" description="Helical" evidence="8">
    <location>
        <begin position="16"/>
        <end position="37"/>
    </location>
</feature>
<keyword evidence="4" id="KW-1003">Cell membrane</keyword>
<comment type="subcellular location">
    <subcellularLocation>
        <location evidence="1">Cell membrane</location>
        <topology evidence="1">Multi-pass membrane protein</topology>
    </subcellularLocation>
</comment>
<comment type="similarity">
    <text evidence="2">Belongs to the AzlC family.</text>
</comment>